<evidence type="ECO:0000313" key="1">
    <source>
        <dbReference type="EMBL" id="KAL0128560.1"/>
    </source>
</evidence>
<sequence>MYRQILVAAADKNMQRIVWRNDPAENINDFQLNTLTYGLACAPFVALRILQQLAEDEKEKFPIDASVLRSETYMDDILTGASSVPEIRTLIKELVAICMAGGFPLKKWAASSKLREHNS</sequence>
<dbReference type="EMBL" id="JADYXP020000003">
    <property type="protein sequence ID" value="KAL0128560.1"/>
    <property type="molecule type" value="Genomic_DNA"/>
</dbReference>
<organism evidence="1 2">
    <name type="scientific">Cardiocondyla obscurior</name>
    <dbReference type="NCBI Taxonomy" id="286306"/>
    <lineage>
        <taxon>Eukaryota</taxon>
        <taxon>Metazoa</taxon>
        <taxon>Ecdysozoa</taxon>
        <taxon>Arthropoda</taxon>
        <taxon>Hexapoda</taxon>
        <taxon>Insecta</taxon>
        <taxon>Pterygota</taxon>
        <taxon>Neoptera</taxon>
        <taxon>Endopterygota</taxon>
        <taxon>Hymenoptera</taxon>
        <taxon>Apocrita</taxon>
        <taxon>Aculeata</taxon>
        <taxon>Formicoidea</taxon>
        <taxon>Formicidae</taxon>
        <taxon>Myrmicinae</taxon>
        <taxon>Cardiocondyla</taxon>
    </lineage>
</organism>
<reference evidence="1 2" key="1">
    <citation type="submission" date="2023-03" db="EMBL/GenBank/DDBJ databases">
        <title>High recombination rates correlate with genetic variation in Cardiocondyla obscurior ants.</title>
        <authorList>
            <person name="Errbii M."/>
        </authorList>
    </citation>
    <scope>NUCLEOTIDE SEQUENCE [LARGE SCALE GENOMIC DNA]</scope>
    <source>
        <strain evidence="1">Alpha-2009</strain>
        <tissue evidence="1">Whole body</tissue>
    </source>
</reference>
<proteinExistence type="predicted"/>
<name>A0AAW2GM41_9HYME</name>
<dbReference type="AlphaFoldDB" id="A0AAW2GM41"/>
<evidence type="ECO:0000313" key="2">
    <source>
        <dbReference type="Proteomes" id="UP001430953"/>
    </source>
</evidence>
<dbReference type="GO" id="GO:0071897">
    <property type="term" value="P:DNA biosynthetic process"/>
    <property type="evidence" value="ECO:0007669"/>
    <property type="project" value="UniProtKB-ARBA"/>
</dbReference>
<dbReference type="Proteomes" id="UP001430953">
    <property type="component" value="Unassembled WGS sequence"/>
</dbReference>
<dbReference type="PANTHER" id="PTHR47331">
    <property type="entry name" value="PHD-TYPE DOMAIN-CONTAINING PROTEIN"/>
    <property type="match status" value="1"/>
</dbReference>
<dbReference type="InterPro" id="IPR043502">
    <property type="entry name" value="DNA/RNA_pol_sf"/>
</dbReference>
<comment type="caution">
    <text evidence="1">The sequence shown here is derived from an EMBL/GenBank/DDBJ whole genome shotgun (WGS) entry which is preliminary data.</text>
</comment>
<keyword evidence="2" id="KW-1185">Reference proteome</keyword>
<dbReference type="SUPFAM" id="SSF56672">
    <property type="entry name" value="DNA/RNA polymerases"/>
    <property type="match status" value="1"/>
</dbReference>
<protein>
    <recommendedName>
        <fullName evidence="3">Reverse transcriptase domain-containing protein</fullName>
    </recommendedName>
</protein>
<accession>A0AAW2GM41</accession>
<gene>
    <name evidence="1" type="ORF">PUN28_003715</name>
</gene>
<evidence type="ECO:0008006" key="3">
    <source>
        <dbReference type="Google" id="ProtNLM"/>
    </source>
</evidence>